<dbReference type="AlphaFoldDB" id="S3MXK3"/>
<evidence type="ECO:0000256" key="1">
    <source>
        <dbReference type="SAM" id="MobiDB-lite"/>
    </source>
</evidence>
<keyword evidence="4" id="KW-1185">Reference proteome</keyword>
<gene>
    <name evidence="3" type="ORF">F945_02660</name>
    <name evidence="2" type="ORF">F945_02664</name>
</gene>
<evidence type="ECO:0000313" key="2">
    <source>
        <dbReference type="EMBL" id="EPF71123.1"/>
    </source>
</evidence>
<evidence type="ECO:0000313" key="3">
    <source>
        <dbReference type="EMBL" id="EPF71627.1"/>
    </source>
</evidence>
<dbReference type="RefSeq" id="WP_016657056.1">
    <property type="nucleotide sequence ID" value="NZ_KE340353.1"/>
</dbReference>
<dbReference type="STRING" id="632955.GCA_000829675_03325"/>
<sequence length="102" mass="11017">MNPLNTVKIKDGNSYRIINESDFKHGLHELCEGEKLSAQSSVVSDSSTGITKADLEKLQTENTELKAKIAELEKATAKKLTAAEQKAAKAAEDAKAAEQSQE</sequence>
<dbReference type="OrthoDB" id="6694503at2"/>
<reference evidence="2 4" key="1">
    <citation type="submission" date="2013-06" db="EMBL/GenBank/DDBJ databases">
        <title>The Genome Sequence of Acinetobacter rudis CIP 110305.</title>
        <authorList>
            <consortium name="The Broad Institute Genome Sequencing Platform"/>
            <consortium name="The Broad Institute Genome Sequencing Center for Infectious Disease"/>
            <person name="Cerqueira G."/>
            <person name="Feldgarden M."/>
            <person name="Courvalin P."/>
            <person name="Perichon B."/>
            <person name="Grillot-Courvalin C."/>
            <person name="Clermont D."/>
            <person name="Rocha E."/>
            <person name="Yoon E.-J."/>
            <person name="Nemec A."/>
            <person name="Young S.K."/>
            <person name="Zeng Q."/>
            <person name="Gargeya S."/>
            <person name="Fitzgerald M."/>
            <person name="Abouelleil A."/>
            <person name="Alvarado L."/>
            <person name="Berlin A.M."/>
            <person name="Chapman S.B."/>
            <person name="Dewar J."/>
            <person name="Goldberg J."/>
            <person name="Griggs A."/>
            <person name="Gujja S."/>
            <person name="Hansen M."/>
            <person name="Howarth C."/>
            <person name="Imamovic A."/>
            <person name="Larimer J."/>
            <person name="McCowan C."/>
            <person name="Murphy C."/>
            <person name="Pearson M."/>
            <person name="Priest M."/>
            <person name="Roberts A."/>
            <person name="Saif S."/>
            <person name="Shea T."/>
            <person name="Sykes S."/>
            <person name="Wortman J."/>
            <person name="Nusbaum C."/>
            <person name="Birren B."/>
        </authorList>
    </citation>
    <scope>NUCLEOTIDE SEQUENCE [LARGE SCALE GENOMIC DNA]</scope>
    <source>
        <strain evidence="2 4">CIP 110305</strain>
    </source>
</reference>
<organism evidence="2 4">
    <name type="scientific">Acinetobacter rudis CIP 110305</name>
    <dbReference type="NCBI Taxonomy" id="421052"/>
    <lineage>
        <taxon>Bacteria</taxon>
        <taxon>Pseudomonadati</taxon>
        <taxon>Pseudomonadota</taxon>
        <taxon>Gammaproteobacteria</taxon>
        <taxon>Moraxellales</taxon>
        <taxon>Moraxellaceae</taxon>
        <taxon>Acinetobacter</taxon>
    </lineage>
</organism>
<accession>S3MXK3</accession>
<proteinExistence type="predicted"/>
<feature type="compositionally biased region" description="Basic and acidic residues" evidence="1">
    <location>
        <begin position="86"/>
        <end position="96"/>
    </location>
</feature>
<dbReference type="Proteomes" id="UP000014568">
    <property type="component" value="Unassembled WGS sequence"/>
</dbReference>
<dbReference type="EMBL" id="ATGI01000032">
    <property type="protein sequence ID" value="EPF71627.1"/>
    <property type="molecule type" value="Genomic_DNA"/>
</dbReference>
<dbReference type="EMBL" id="ATGI01000033">
    <property type="protein sequence ID" value="EPF71123.1"/>
    <property type="molecule type" value="Genomic_DNA"/>
</dbReference>
<name>S3MXK3_9GAMM</name>
<dbReference type="HOGENOM" id="CLU_2271325_0_0_6"/>
<protein>
    <submittedName>
        <fullName evidence="2">Uncharacterized protein</fullName>
    </submittedName>
</protein>
<feature type="region of interest" description="Disordered" evidence="1">
    <location>
        <begin position="81"/>
        <end position="102"/>
    </location>
</feature>
<dbReference type="PATRIC" id="fig|421052.3.peg.2597"/>
<evidence type="ECO:0000313" key="4">
    <source>
        <dbReference type="Proteomes" id="UP000014568"/>
    </source>
</evidence>
<comment type="caution">
    <text evidence="2">The sequence shown here is derived from an EMBL/GenBank/DDBJ whole genome shotgun (WGS) entry which is preliminary data.</text>
</comment>
<dbReference type="eggNOG" id="ENOG5031RT7">
    <property type="taxonomic scope" value="Bacteria"/>
</dbReference>